<accession>A0A6J7J323</accession>
<proteinExistence type="predicted"/>
<name>A0A6J7J323_9ZZZZ</name>
<dbReference type="AlphaFoldDB" id="A0A6J7J323"/>
<evidence type="ECO:0000313" key="1">
    <source>
        <dbReference type="EMBL" id="CAB4937713.1"/>
    </source>
</evidence>
<reference evidence="1" key="1">
    <citation type="submission" date="2020-05" db="EMBL/GenBank/DDBJ databases">
        <authorList>
            <person name="Chiriac C."/>
            <person name="Salcher M."/>
            <person name="Ghai R."/>
            <person name="Kavagutti S V."/>
        </authorList>
    </citation>
    <scope>NUCLEOTIDE SEQUENCE</scope>
</reference>
<dbReference type="EMBL" id="CAFBNB010000206">
    <property type="protein sequence ID" value="CAB4937713.1"/>
    <property type="molecule type" value="Genomic_DNA"/>
</dbReference>
<protein>
    <submittedName>
        <fullName evidence="1">Unannotated protein</fullName>
    </submittedName>
</protein>
<sequence length="45" mass="4640">MRVGADDEGAPGLGSAGIGQRLECLLLRALVLAPVEFEFSDLVPG</sequence>
<organism evidence="1">
    <name type="scientific">freshwater metagenome</name>
    <dbReference type="NCBI Taxonomy" id="449393"/>
    <lineage>
        <taxon>unclassified sequences</taxon>
        <taxon>metagenomes</taxon>
        <taxon>ecological metagenomes</taxon>
    </lineage>
</organism>
<gene>
    <name evidence="1" type="ORF">UFOPK3720_01084</name>
</gene>